<dbReference type="InterPro" id="IPR033403">
    <property type="entry name" value="DUF5110"/>
</dbReference>
<dbReference type="SUPFAM" id="SSF51011">
    <property type="entry name" value="Glycosyl hydrolase domain"/>
    <property type="match status" value="1"/>
</dbReference>
<dbReference type="PANTHER" id="PTHR43863">
    <property type="entry name" value="HYDROLASE, PUTATIVE (AFU_ORTHOLOGUE AFUA_1G03140)-RELATED"/>
    <property type="match status" value="1"/>
</dbReference>
<dbReference type="AlphaFoldDB" id="A0A9D1P923"/>
<dbReference type="GO" id="GO:0005975">
    <property type="term" value="P:carbohydrate metabolic process"/>
    <property type="evidence" value="ECO:0007669"/>
    <property type="project" value="InterPro"/>
</dbReference>
<dbReference type="GO" id="GO:0004553">
    <property type="term" value="F:hydrolase activity, hydrolyzing O-glycosyl compounds"/>
    <property type="evidence" value="ECO:0007669"/>
    <property type="project" value="InterPro"/>
</dbReference>
<evidence type="ECO:0000259" key="5">
    <source>
        <dbReference type="Pfam" id="PF21365"/>
    </source>
</evidence>
<name>A0A9D1P923_9FIRM</name>
<reference evidence="6" key="1">
    <citation type="submission" date="2020-10" db="EMBL/GenBank/DDBJ databases">
        <authorList>
            <person name="Gilroy R."/>
        </authorList>
    </citation>
    <scope>NUCLEOTIDE SEQUENCE</scope>
    <source>
        <strain evidence="6">CHK183-6373</strain>
    </source>
</reference>
<organism evidence="6 7">
    <name type="scientific">Candidatus Ornithocaccomicrobium faecavium</name>
    <dbReference type="NCBI Taxonomy" id="2840890"/>
    <lineage>
        <taxon>Bacteria</taxon>
        <taxon>Bacillati</taxon>
        <taxon>Bacillota</taxon>
        <taxon>Clostridia</taxon>
        <taxon>Candidatus Ornithocaccomicrobium</taxon>
    </lineage>
</organism>
<proteinExistence type="inferred from homology"/>
<evidence type="ECO:0000259" key="4">
    <source>
        <dbReference type="Pfam" id="PF17137"/>
    </source>
</evidence>
<evidence type="ECO:0000259" key="3">
    <source>
        <dbReference type="Pfam" id="PF01055"/>
    </source>
</evidence>
<dbReference type="InterPro" id="IPR048395">
    <property type="entry name" value="Glyco_hydro_31_C"/>
</dbReference>
<dbReference type="Gene3D" id="2.60.40.1760">
    <property type="entry name" value="glycosyl hydrolase (family 31)"/>
    <property type="match status" value="1"/>
</dbReference>
<gene>
    <name evidence="6" type="ORF">IAA64_08060</name>
</gene>
<dbReference type="InterPro" id="IPR017853">
    <property type="entry name" value="GH"/>
</dbReference>
<comment type="caution">
    <text evidence="6">The sequence shown here is derived from an EMBL/GenBank/DDBJ whole genome shotgun (WGS) entry which is preliminary data.</text>
</comment>
<comment type="similarity">
    <text evidence="1 2">Belongs to the glycosyl hydrolase 31 family.</text>
</comment>
<feature type="domain" description="Glycoside hydrolase family 31 TIM barrel" evidence="3">
    <location>
        <begin position="207"/>
        <end position="520"/>
    </location>
</feature>
<dbReference type="Gene3D" id="3.20.20.80">
    <property type="entry name" value="Glycosidases"/>
    <property type="match status" value="1"/>
</dbReference>
<dbReference type="EMBL" id="DVOT01000141">
    <property type="protein sequence ID" value="HIV27908.1"/>
    <property type="molecule type" value="Genomic_DNA"/>
</dbReference>
<protein>
    <submittedName>
        <fullName evidence="6">Glycoside hydrolase family 31 protein</fullName>
    </submittedName>
</protein>
<keyword evidence="2 6" id="KW-0378">Hydrolase</keyword>
<dbReference type="CDD" id="cd14752">
    <property type="entry name" value="GH31_N"/>
    <property type="match status" value="1"/>
</dbReference>
<evidence type="ECO:0000256" key="2">
    <source>
        <dbReference type="RuleBase" id="RU361185"/>
    </source>
</evidence>
<evidence type="ECO:0000256" key="1">
    <source>
        <dbReference type="ARBA" id="ARBA00007806"/>
    </source>
</evidence>
<dbReference type="Gene3D" id="2.60.40.1180">
    <property type="entry name" value="Golgi alpha-mannosidase II"/>
    <property type="match status" value="2"/>
</dbReference>
<dbReference type="InterPro" id="IPR011013">
    <property type="entry name" value="Gal_mutarotase_sf_dom"/>
</dbReference>
<reference evidence="6" key="2">
    <citation type="journal article" date="2021" name="PeerJ">
        <title>Extensive microbial diversity within the chicken gut microbiome revealed by metagenomics and culture.</title>
        <authorList>
            <person name="Gilroy R."/>
            <person name="Ravi A."/>
            <person name="Getino M."/>
            <person name="Pursley I."/>
            <person name="Horton D.L."/>
            <person name="Alikhan N.F."/>
            <person name="Baker D."/>
            <person name="Gharbi K."/>
            <person name="Hall N."/>
            <person name="Watson M."/>
            <person name="Adriaenssens E.M."/>
            <person name="Foster-Nyarko E."/>
            <person name="Jarju S."/>
            <person name="Secka A."/>
            <person name="Antonio M."/>
            <person name="Oren A."/>
            <person name="Chaudhuri R.R."/>
            <person name="La Ragione R."/>
            <person name="Hildebrand F."/>
            <person name="Pallen M.J."/>
        </authorList>
    </citation>
    <scope>NUCLEOTIDE SEQUENCE</scope>
    <source>
        <strain evidence="6">CHK183-6373</strain>
    </source>
</reference>
<dbReference type="Proteomes" id="UP000886884">
    <property type="component" value="Unassembled WGS sequence"/>
</dbReference>
<feature type="domain" description="Glycosyl hydrolase family 31 C-terminal" evidence="5">
    <location>
        <begin position="528"/>
        <end position="609"/>
    </location>
</feature>
<sequence>METWKTQLAGGEWTVCALAEGIYRVILRRDARQRESMLTRYGIVQTDLGAVEATRLENGLRAGESRVEVEDGRAVFHSRGYSLVLDASATFQERYRYGGFCLRIPLDEDERLFGLGDETRDALMKRGREADLWQANVTSYGPVPYVMSAKGWSILLNVTYRHHYDLGKTDPDALRVESAQGMLDAYVFLGASMKDALDKYTRVSGRPVLLPKAAYGLTFVNNEEEGARDLLQNCLMFRREKIPCDIMGLEPGWMSKHYDFSVDKKWDDTRFYRPYWMPENYSGSGTFFYNLRQMGYKLSLWLCCDYDLLWQEENECRERRAADGAMAADAEIVDEHLSGALYMDKITKPGEGWFEHLKKFVDNGAAAFKLDGANQVLEHPDRLFAGRYTDDEVHNVYPVVYGKQMKEGFQKYTGRRAMIYTPCMYAGQQQYCATWAGDTGGGYKTMVSIQNLAMCGHSNASCDMDVTQLSSIHYCALMPWMQHLGWRNWQDPWFLGDELEGIYRDYAQLRSSLFPYIYSMAHRANETGLPMARPLALAYEGDAKWDHVLHEYMFGDSILVTAFDSTIQLPPGRWTDYFTGQTYEGQEPFVYDPPRGKGGAMLVKDGGIVVTQPWMPHLTHHDPLEYVVNVYLGADGAFTLYEDDGETYAYERGEVATTQFALQGDALSIGMRKGSYTRQHGSRQKEDNGVVLEERRVCQGMASLVPFYVRLHNAQKGAAVTLNGQKVESEWQDGCLCFVAPVSLHERQDLTYRIV</sequence>
<dbReference type="PANTHER" id="PTHR43863:SF2">
    <property type="entry name" value="MALTASE-GLUCOAMYLASE"/>
    <property type="match status" value="1"/>
</dbReference>
<dbReference type="Pfam" id="PF17137">
    <property type="entry name" value="DUF5110"/>
    <property type="match status" value="1"/>
</dbReference>
<evidence type="ECO:0000313" key="6">
    <source>
        <dbReference type="EMBL" id="HIV27908.1"/>
    </source>
</evidence>
<dbReference type="InterPro" id="IPR000322">
    <property type="entry name" value="Glyco_hydro_31_TIM"/>
</dbReference>
<evidence type="ECO:0000313" key="7">
    <source>
        <dbReference type="Proteomes" id="UP000886884"/>
    </source>
</evidence>
<feature type="domain" description="DUF5110" evidence="4">
    <location>
        <begin position="628"/>
        <end position="683"/>
    </location>
</feature>
<dbReference type="Pfam" id="PF01055">
    <property type="entry name" value="Glyco_hydro_31_2nd"/>
    <property type="match status" value="1"/>
</dbReference>
<dbReference type="SUPFAM" id="SSF74650">
    <property type="entry name" value="Galactose mutarotase-like"/>
    <property type="match status" value="1"/>
</dbReference>
<accession>A0A9D1P923</accession>
<dbReference type="InterPro" id="IPR013780">
    <property type="entry name" value="Glyco_hydro_b"/>
</dbReference>
<dbReference type="GO" id="GO:0030246">
    <property type="term" value="F:carbohydrate binding"/>
    <property type="evidence" value="ECO:0007669"/>
    <property type="project" value="InterPro"/>
</dbReference>
<dbReference type="InterPro" id="IPR051816">
    <property type="entry name" value="Glycosyl_Hydrolase_31"/>
</dbReference>
<keyword evidence="2" id="KW-0326">Glycosidase</keyword>
<dbReference type="Pfam" id="PF21365">
    <property type="entry name" value="Glyco_hydro_31_3rd"/>
    <property type="match status" value="1"/>
</dbReference>
<dbReference type="SUPFAM" id="SSF51445">
    <property type="entry name" value="(Trans)glycosidases"/>
    <property type="match status" value="1"/>
</dbReference>